<accession>J3NI26</accession>
<feature type="region of interest" description="Disordered" evidence="2">
    <location>
        <begin position="570"/>
        <end position="678"/>
    </location>
</feature>
<dbReference type="GeneID" id="20341368"/>
<dbReference type="HOGENOM" id="CLU_015530_1_0_1"/>
<feature type="compositionally biased region" description="Polar residues" evidence="2">
    <location>
        <begin position="224"/>
        <end position="239"/>
    </location>
</feature>
<feature type="compositionally biased region" description="Basic and acidic residues" evidence="2">
    <location>
        <begin position="588"/>
        <end position="613"/>
    </location>
</feature>
<evidence type="ECO:0008006" key="6">
    <source>
        <dbReference type="Google" id="ProtNLM"/>
    </source>
</evidence>
<feature type="region of interest" description="Disordered" evidence="2">
    <location>
        <begin position="1"/>
        <end position="97"/>
    </location>
</feature>
<gene>
    <name evidence="4" type="primary">20341368</name>
    <name evidence="3" type="ORF">GGTG_00910</name>
</gene>
<protein>
    <recommendedName>
        <fullName evidence="6">Autophagy-related protein 28</fullName>
    </recommendedName>
</protein>
<organism evidence="3">
    <name type="scientific">Gaeumannomyces tritici (strain R3-111a-1)</name>
    <name type="common">Wheat and barley take-all root rot fungus</name>
    <name type="synonym">Gaeumannomyces graminis var. tritici</name>
    <dbReference type="NCBI Taxonomy" id="644352"/>
    <lineage>
        <taxon>Eukaryota</taxon>
        <taxon>Fungi</taxon>
        <taxon>Dikarya</taxon>
        <taxon>Ascomycota</taxon>
        <taxon>Pezizomycotina</taxon>
        <taxon>Sordariomycetes</taxon>
        <taxon>Sordariomycetidae</taxon>
        <taxon>Magnaporthales</taxon>
        <taxon>Magnaporthaceae</taxon>
        <taxon>Gaeumannomyces</taxon>
    </lineage>
</organism>
<dbReference type="STRING" id="644352.J3NI26"/>
<evidence type="ECO:0000313" key="5">
    <source>
        <dbReference type="Proteomes" id="UP000006039"/>
    </source>
</evidence>
<name>J3NI26_GAET3</name>
<feature type="coiled-coil region" evidence="1">
    <location>
        <begin position="333"/>
        <end position="374"/>
    </location>
</feature>
<evidence type="ECO:0000256" key="2">
    <source>
        <dbReference type="SAM" id="MobiDB-lite"/>
    </source>
</evidence>
<reference evidence="3" key="2">
    <citation type="submission" date="2010-07" db="EMBL/GenBank/DDBJ databases">
        <authorList>
            <consortium name="The Broad Institute Genome Sequencing Platform"/>
            <consortium name="Broad Institute Genome Sequencing Center for Infectious Disease"/>
            <person name="Ma L.-J."/>
            <person name="Dead R."/>
            <person name="Young S."/>
            <person name="Zeng Q."/>
            <person name="Koehrsen M."/>
            <person name="Alvarado L."/>
            <person name="Berlin A."/>
            <person name="Chapman S.B."/>
            <person name="Chen Z."/>
            <person name="Freedman E."/>
            <person name="Gellesch M."/>
            <person name="Goldberg J."/>
            <person name="Griggs A."/>
            <person name="Gujja S."/>
            <person name="Heilman E.R."/>
            <person name="Heiman D."/>
            <person name="Hepburn T."/>
            <person name="Howarth C."/>
            <person name="Jen D."/>
            <person name="Larson L."/>
            <person name="Mehta T."/>
            <person name="Neiman D."/>
            <person name="Pearson M."/>
            <person name="Roberts A."/>
            <person name="Saif S."/>
            <person name="Shea T."/>
            <person name="Shenoy N."/>
            <person name="Sisk P."/>
            <person name="Stolte C."/>
            <person name="Sykes S."/>
            <person name="Walk T."/>
            <person name="White J."/>
            <person name="Yandava C."/>
            <person name="Haas B."/>
            <person name="Nusbaum C."/>
            <person name="Birren B."/>
        </authorList>
    </citation>
    <scope>NUCLEOTIDE SEQUENCE</scope>
    <source>
        <strain evidence="3">R3-111a-1</strain>
    </source>
</reference>
<keyword evidence="5" id="KW-1185">Reference proteome</keyword>
<reference evidence="4" key="5">
    <citation type="submission" date="2018-04" db="UniProtKB">
        <authorList>
            <consortium name="EnsemblFungi"/>
        </authorList>
    </citation>
    <scope>IDENTIFICATION</scope>
    <source>
        <strain evidence="4">R3-111a-1</strain>
    </source>
</reference>
<dbReference type="AlphaFoldDB" id="J3NI26"/>
<feature type="compositionally biased region" description="Basic and acidic residues" evidence="2">
    <location>
        <begin position="148"/>
        <end position="157"/>
    </location>
</feature>
<reference evidence="3" key="3">
    <citation type="submission" date="2010-09" db="EMBL/GenBank/DDBJ databases">
        <title>Annotation of Gaeumannomyces graminis var. tritici R3-111a-1.</title>
        <authorList>
            <consortium name="The Broad Institute Genome Sequencing Platform"/>
            <person name="Ma L.-J."/>
            <person name="Dead R."/>
            <person name="Young S.K."/>
            <person name="Zeng Q."/>
            <person name="Gargeya S."/>
            <person name="Fitzgerald M."/>
            <person name="Haas B."/>
            <person name="Abouelleil A."/>
            <person name="Alvarado L."/>
            <person name="Arachchi H.M."/>
            <person name="Berlin A."/>
            <person name="Brown A."/>
            <person name="Chapman S.B."/>
            <person name="Chen Z."/>
            <person name="Dunbar C."/>
            <person name="Freedman E."/>
            <person name="Gearin G."/>
            <person name="Gellesch M."/>
            <person name="Goldberg J."/>
            <person name="Griggs A."/>
            <person name="Gujja S."/>
            <person name="Heiman D."/>
            <person name="Howarth C."/>
            <person name="Larson L."/>
            <person name="Lui A."/>
            <person name="MacDonald P.J.P."/>
            <person name="Mehta T."/>
            <person name="Montmayeur A."/>
            <person name="Murphy C."/>
            <person name="Neiman D."/>
            <person name="Pearson M."/>
            <person name="Priest M."/>
            <person name="Roberts A."/>
            <person name="Saif S."/>
            <person name="Shea T."/>
            <person name="Shenoy N."/>
            <person name="Sisk P."/>
            <person name="Stolte C."/>
            <person name="Sykes S."/>
            <person name="Yandava C."/>
            <person name="Wortman J."/>
            <person name="Nusbaum C."/>
            <person name="Birren B."/>
        </authorList>
    </citation>
    <scope>NUCLEOTIDE SEQUENCE</scope>
    <source>
        <strain evidence="3">R3-111a-1</strain>
    </source>
</reference>
<feature type="region of interest" description="Disordered" evidence="2">
    <location>
        <begin position="190"/>
        <end position="257"/>
    </location>
</feature>
<dbReference type="VEuPathDB" id="FungiDB:GGTG_00910"/>
<feature type="compositionally biased region" description="Basic and acidic residues" evidence="2">
    <location>
        <begin position="63"/>
        <end position="73"/>
    </location>
</feature>
<dbReference type="OrthoDB" id="5342758at2759"/>
<reference evidence="5" key="1">
    <citation type="submission" date="2010-07" db="EMBL/GenBank/DDBJ databases">
        <title>The genome sequence of Gaeumannomyces graminis var. tritici strain R3-111a-1.</title>
        <authorList>
            <consortium name="The Broad Institute Genome Sequencing Platform"/>
            <person name="Ma L.-J."/>
            <person name="Dead R."/>
            <person name="Young S."/>
            <person name="Zeng Q."/>
            <person name="Koehrsen M."/>
            <person name="Alvarado L."/>
            <person name="Berlin A."/>
            <person name="Chapman S.B."/>
            <person name="Chen Z."/>
            <person name="Freedman E."/>
            <person name="Gellesch M."/>
            <person name="Goldberg J."/>
            <person name="Griggs A."/>
            <person name="Gujja S."/>
            <person name="Heilman E.R."/>
            <person name="Heiman D."/>
            <person name="Hepburn T."/>
            <person name="Howarth C."/>
            <person name="Jen D."/>
            <person name="Larson L."/>
            <person name="Mehta T."/>
            <person name="Neiman D."/>
            <person name="Pearson M."/>
            <person name="Roberts A."/>
            <person name="Saif S."/>
            <person name="Shea T."/>
            <person name="Shenoy N."/>
            <person name="Sisk P."/>
            <person name="Stolte C."/>
            <person name="Sykes S."/>
            <person name="Walk T."/>
            <person name="White J."/>
            <person name="Yandava C."/>
            <person name="Haas B."/>
            <person name="Nusbaum C."/>
            <person name="Birren B."/>
        </authorList>
    </citation>
    <scope>NUCLEOTIDE SEQUENCE [LARGE SCALE GENOMIC DNA]</scope>
    <source>
        <strain evidence="5">R3-111a-1</strain>
    </source>
</reference>
<dbReference type="RefSeq" id="XP_009216928.1">
    <property type="nucleotide sequence ID" value="XM_009218664.1"/>
</dbReference>
<feature type="compositionally biased region" description="Polar residues" evidence="2">
    <location>
        <begin position="79"/>
        <end position="88"/>
    </location>
</feature>
<keyword evidence="1" id="KW-0175">Coiled coil</keyword>
<evidence type="ECO:0000313" key="3">
    <source>
        <dbReference type="EMBL" id="EJT80919.1"/>
    </source>
</evidence>
<reference evidence="4" key="4">
    <citation type="journal article" date="2015" name="G3 (Bethesda)">
        <title>Genome sequences of three phytopathogenic species of the Magnaporthaceae family of fungi.</title>
        <authorList>
            <person name="Okagaki L.H."/>
            <person name="Nunes C.C."/>
            <person name="Sailsbery J."/>
            <person name="Clay B."/>
            <person name="Brown D."/>
            <person name="John T."/>
            <person name="Oh Y."/>
            <person name="Young N."/>
            <person name="Fitzgerald M."/>
            <person name="Haas B.J."/>
            <person name="Zeng Q."/>
            <person name="Young S."/>
            <person name="Adiconis X."/>
            <person name="Fan L."/>
            <person name="Levin J.Z."/>
            <person name="Mitchell T.K."/>
            <person name="Okubara P.A."/>
            <person name="Farman M.L."/>
            <person name="Kohn L.M."/>
            <person name="Birren B."/>
            <person name="Ma L.-J."/>
            <person name="Dean R.A."/>
        </authorList>
    </citation>
    <scope>NUCLEOTIDE SEQUENCE</scope>
    <source>
        <strain evidence="4">R3-111a-1</strain>
    </source>
</reference>
<dbReference type="eggNOG" id="ENOG502SANW">
    <property type="taxonomic scope" value="Eukaryota"/>
</dbReference>
<dbReference type="EMBL" id="GL385395">
    <property type="protein sequence ID" value="EJT80919.1"/>
    <property type="molecule type" value="Genomic_DNA"/>
</dbReference>
<feature type="region of interest" description="Disordered" evidence="2">
    <location>
        <begin position="140"/>
        <end position="159"/>
    </location>
</feature>
<feature type="compositionally biased region" description="Low complexity" evidence="2">
    <location>
        <begin position="195"/>
        <end position="207"/>
    </location>
</feature>
<dbReference type="EnsemblFungi" id="EJT80919">
    <property type="protein sequence ID" value="EJT80919"/>
    <property type="gene ID" value="GGTG_00910"/>
</dbReference>
<evidence type="ECO:0000256" key="1">
    <source>
        <dbReference type="SAM" id="Coils"/>
    </source>
</evidence>
<sequence length="678" mass="73726">MAYKSSFLPRLGLSRDAPPLLPFHTNQSVTDPPLRAKRSEYDMAELSPRPDSYPSSPPTNEPYADHPSARSDTEDSGMASPSTPTRPKSGQRVLFAGPPAPIATSTLLYKDIEGGRSTSMANRQQDRFSAAQALGSVLFSRRGGSSSARERSPKYEADSAWQSFARREKALQRDAQNLLDVQAAGLSAGLGRPMSDSAASSDAAASDMLGNNSRTSSADRHSSRTNPQAHQQHPLSQSRIDPPVRSNANGGVIPVRQPRANPIGLRAARAGLGRTMSLLADLKAEEDATLEAALATRKAALVRARKMSTRRKGLADELCALESDEEDPLAQELRGLQGEHEDVCTQITELEERLALLRGRRGRLEDDLATLTNRRDAGLSGYHGALKEVDAQIAALLRRPPVLPLDMAALAAVSGGAIPDDASPGGLEFLHLRPERRTIGMATDWWTKEVEILEQRKSAVDKEQQALEEGAEVWSQAVKLVSDFEADLRKQMTGDDKADQGAEPGTDGTFGLQLKKMRAVIAGLDGLLHTVERKNWNLLICAIGAELEAFREAFMMLRDALMWVETGEETPRLARSAVNNAEPAANRQKKDGEDKEDKKDGEDKEDKKERSKGNDALVDLEQDDHGDREEAAPAPAPEKAAARDEQAQRGADSDSVPSLDRDDSENEIPLEFLMEHAA</sequence>
<proteinExistence type="predicted"/>
<dbReference type="Proteomes" id="UP000006039">
    <property type="component" value="Unassembled WGS sequence"/>
</dbReference>
<evidence type="ECO:0000313" key="4">
    <source>
        <dbReference type="EnsemblFungi" id="EJT80919"/>
    </source>
</evidence>